<proteinExistence type="predicted"/>
<dbReference type="Proteomes" id="UP000184114">
    <property type="component" value="Unassembled WGS sequence"/>
</dbReference>
<dbReference type="GeneID" id="90996735"/>
<sequence length="72" mass="8555">MIYKNIDETKADVLKEIKNPSLTYEQIVSRLAKIAENQLPYPEGVDEEYFELFEKDMPHLLPDIYCQIMKNF</sequence>
<gene>
    <name evidence="1" type="ORF">SAMN02745784_01467</name>
</gene>
<protein>
    <submittedName>
        <fullName evidence="1">Uncharacterized protein</fullName>
    </submittedName>
</protein>
<dbReference type="AlphaFoldDB" id="A0A1M4VHU5"/>
<name>A0A1M4VHU5_9FIRM</name>
<organism evidence="1 2">
    <name type="scientific">Tissierella praeacuta DSM 18095</name>
    <dbReference type="NCBI Taxonomy" id="1123404"/>
    <lineage>
        <taxon>Bacteria</taxon>
        <taxon>Bacillati</taxon>
        <taxon>Bacillota</taxon>
        <taxon>Tissierellia</taxon>
        <taxon>Tissierellales</taxon>
        <taxon>Tissierellaceae</taxon>
        <taxon>Tissierella</taxon>
    </lineage>
</organism>
<dbReference type="RefSeq" id="WP_072974881.1">
    <property type="nucleotide sequence ID" value="NZ_FQTY01000005.1"/>
</dbReference>
<accession>A0A1M4VHU5</accession>
<keyword evidence="2" id="KW-1185">Reference proteome</keyword>
<dbReference type="STRING" id="1123404.SAMN02745784_01467"/>
<reference evidence="2" key="1">
    <citation type="submission" date="2016-11" db="EMBL/GenBank/DDBJ databases">
        <authorList>
            <person name="Varghese N."/>
            <person name="Submissions S."/>
        </authorList>
    </citation>
    <scope>NUCLEOTIDE SEQUENCE [LARGE SCALE GENOMIC DNA]</scope>
    <source>
        <strain evidence="2">DSM 18095</strain>
    </source>
</reference>
<dbReference type="EMBL" id="FQTY01000005">
    <property type="protein sequence ID" value="SHE68586.1"/>
    <property type="molecule type" value="Genomic_DNA"/>
</dbReference>
<evidence type="ECO:0000313" key="2">
    <source>
        <dbReference type="Proteomes" id="UP000184114"/>
    </source>
</evidence>
<evidence type="ECO:0000313" key="1">
    <source>
        <dbReference type="EMBL" id="SHE68586.1"/>
    </source>
</evidence>